<dbReference type="Pfam" id="PF00015">
    <property type="entry name" value="MCPsignal"/>
    <property type="match status" value="1"/>
</dbReference>
<dbReference type="Pfam" id="PF00672">
    <property type="entry name" value="HAMP"/>
    <property type="match status" value="1"/>
</dbReference>
<dbReference type="CDD" id="cd11386">
    <property type="entry name" value="MCP_signal"/>
    <property type="match status" value="1"/>
</dbReference>
<dbReference type="InterPro" id="IPR004089">
    <property type="entry name" value="MCPsignal_dom"/>
</dbReference>
<evidence type="ECO:0000256" key="2">
    <source>
        <dbReference type="ARBA" id="ARBA00022475"/>
    </source>
</evidence>
<keyword evidence="7 9" id="KW-0807">Transducer</keyword>
<dbReference type="PROSITE" id="PS50111">
    <property type="entry name" value="CHEMOTAXIS_TRANSDUC_2"/>
    <property type="match status" value="1"/>
</dbReference>
<protein>
    <submittedName>
        <fullName evidence="13">Methyl-accepting chemotaxis protein</fullName>
    </submittedName>
</protein>
<dbReference type="InterPro" id="IPR033479">
    <property type="entry name" value="dCache_1"/>
</dbReference>
<evidence type="ECO:0000256" key="1">
    <source>
        <dbReference type="ARBA" id="ARBA00004651"/>
    </source>
</evidence>
<dbReference type="Proteomes" id="UP000779508">
    <property type="component" value="Unassembled WGS sequence"/>
</dbReference>
<evidence type="ECO:0000313" key="13">
    <source>
        <dbReference type="EMBL" id="MBU5676034.1"/>
    </source>
</evidence>
<keyword evidence="6 10" id="KW-0472">Membrane</keyword>
<dbReference type="PANTHER" id="PTHR32089:SF112">
    <property type="entry name" value="LYSOZYME-LIKE PROTEIN-RELATED"/>
    <property type="match status" value="1"/>
</dbReference>
<dbReference type="EMBL" id="JAHLQK010000002">
    <property type="protein sequence ID" value="MBU5676034.1"/>
    <property type="molecule type" value="Genomic_DNA"/>
</dbReference>
<keyword evidence="3" id="KW-0145">Chemotaxis</keyword>
<evidence type="ECO:0000256" key="9">
    <source>
        <dbReference type="PROSITE-ProRule" id="PRU00284"/>
    </source>
</evidence>
<evidence type="ECO:0000256" key="8">
    <source>
        <dbReference type="ARBA" id="ARBA00029447"/>
    </source>
</evidence>
<gene>
    <name evidence="13" type="ORF">KQI88_06365</name>
</gene>
<dbReference type="Pfam" id="PF02743">
    <property type="entry name" value="dCache_1"/>
    <property type="match status" value="1"/>
</dbReference>
<dbReference type="InterPro" id="IPR003660">
    <property type="entry name" value="HAMP_dom"/>
</dbReference>
<dbReference type="CDD" id="cd12912">
    <property type="entry name" value="PDC2_MCP_like"/>
    <property type="match status" value="1"/>
</dbReference>
<evidence type="ECO:0000256" key="3">
    <source>
        <dbReference type="ARBA" id="ARBA00022500"/>
    </source>
</evidence>
<keyword evidence="2" id="KW-1003">Cell membrane</keyword>
<feature type="transmembrane region" description="Helical" evidence="10">
    <location>
        <begin position="285"/>
        <end position="307"/>
    </location>
</feature>
<accession>A0ABS6G104</accession>
<dbReference type="RefSeq" id="WP_216415516.1">
    <property type="nucleotide sequence ID" value="NZ_JAHLQK010000002.1"/>
</dbReference>
<evidence type="ECO:0000256" key="4">
    <source>
        <dbReference type="ARBA" id="ARBA00022692"/>
    </source>
</evidence>
<evidence type="ECO:0000313" key="14">
    <source>
        <dbReference type="Proteomes" id="UP000779508"/>
    </source>
</evidence>
<dbReference type="SMART" id="SM00283">
    <property type="entry name" value="MA"/>
    <property type="match status" value="1"/>
</dbReference>
<dbReference type="CDD" id="cd12913">
    <property type="entry name" value="PDC1_MCP_like"/>
    <property type="match status" value="1"/>
</dbReference>
<keyword evidence="14" id="KW-1185">Reference proteome</keyword>
<evidence type="ECO:0000256" key="6">
    <source>
        <dbReference type="ARBA" id="ARBA00023136"/>
    </source>
</evidence>
<dbReference type="PROSITE" id="PS50885">
    <property type="entry name" value="HAMP"/>
    <property type="match status" value="1"/>
</dbReference>
<reference evidence="13 14" key="1">
    <citation type="submission" date="2021-06" db="EMBL/GenBank/DDBJ databases">
        <authorList>
            <person name="Sun Q."/>
            <person name="Li D."/>
        </authorList>
    </citation>
    <scope>NUCLEOTIDE SEQUENCE [LARGE SCALE GENOMIC DNA]</scope>
    <source>
        <strain evidence="13 14">MSJ-5</strain>
    </source>
</reference>
<comment type="caution">
    <text evidence="13">The sequence shown here is derived from an EMBL/GenBank/DDBJ whole genome shotgun (WGS) entry which is preliminary data.</text>
</comment>
<comment type="similarity">
    <text evidence="8">Belongs to the methyl-accepting chemotaxis (MCP) protein family.</text>
</comment>
<feature type="domain" description="Methyl-accepting transducer" evidence="11">
    <location>
        <begin position="375"/>
        <end position="632"/>
    </location>
</feature>
<evidence type="ECO:0000256" key="5">
    <source>
        <dbReference type="ARBA" id="ARBA00022989"/>
    </source>
</evidence>
<evidence type="ECO:0000259" key="12">
    <source>
        <dbReference type="PROSITE" id="PS50885"/>
    </source>
</evidence>
<evidence type="ECO:0000259" key="11">
    <source>
        <dbReference type="PROSITE" id="PS50111"/>
    </source>
</evidence>
<evidence type="ECO:0000256" key="7">
    <source>
        <dbReference type="ARBA" id="ARBA00023224"/>
    </source>
</evidence>
<dbReference type="CDD" id="cd06225">
    <property type="entry name" value="HAMP"/>
    <property type="match status" value="1"/>
</dbReference>
<dbReference type="SMART" id="SM00304">
    <property type="entry name" value="HAMP"/>
    <property type="match status" value="2"/>
</dbReference>
<feature type="domain" description="HAMP" evidence="12">
    <location>
        <begin position="304"/>
        <end position="356"/>
    </location>
</feature>
<organism evidence="13 14">
    <name type="scientific">Alkaliphilus flagellatus</name>
    <dbReference type="NCBI Taxonomy" id="2841507"/>
    <lineage>
        <taxon>Bacteria</taxon>
        <taxon>Bacillati</taxon>
        <taxon>Bacillota</taxon>
        <taxon>Clostridia</taxon>
        <taxon>Peptostreptococcales</taxon>
        <taxon>Natronincolaceae</taxon>
        <taxon>Alkaliphilus</taxon>
    </lineage>
</organism>
<keyword evidence="5 10" id="KW-1133">Transmembrane helix</keyword>
<keyword evidence="4 10" id="KW-0812">Transmembrane</keyword>
<proteinExistence type="inferred from homology"/>
<comment type="subcellular location">
    <subcellularLocation>
        <location evidence="1">Cell membrane</location>
        <topology evidence="1">Multi-pass membrane protein</topology>
    </subcellularLocation>
</comment>
<evidence type="ECO:0000256" key="10">
    <source>
        <dbReference type="SAM" id="Phobius"/>
    </source>
</evidence>
<name>A0ABS6G104_9FIRM</name>
<dbReference type="PANTHER" id="PTHR32089">
    <property type="entry name" value="METHYL-ACCEPTING CHEMOTAXIS PROTEIN MCPB"/>
    <property type="match status" value="1"/>
</dbReference>
<sequence>MKMSLRWKILTLLVVLTLLPTVFLGFINYRVANKILTTSLEESSHEITHRMSDTFNVFMNSMEEATNMLSEDANVQQIYTVEASKSWMMESLKSIKDTHKNIQSIYLGTRDKETFIYPYADLSADFDPQTREWYTGAIKNNGIFWTSPYVDEATGNLTITVSKPVYNARNGNEFIGVVGIDVSLDSVSTMLTDATIGEEGYLSLSDSNGVLIIHPDKELVGKELPVSDLLNAIKSNNMEPIKYAYGDKDRIGVFDNIDRTGWKIIGTVFISEIQHDTSTILNQSMLYGGLSLLITIIIGIFFALGITRATGKLVKDMDRIGSGDFTVRTNIASHDEIGSLSITINKTIEHISQLLFNVQKASSEINLAADSLAASSQQTSASTEEVSRTVEEIARGASDQARDAEQGAVMIHQLSEKFNELNNETIEMLELSNAVVGANEKGVETVQELTEKTDSNKDAIHRVEIAIKELDEHTQSIGVILQTISSIADQTNLLALNAAIEAARAGEAGRGFAVVAEEIRKLAEQSSSSTDEIRHITTDILTKSSNAVSIMGEVKSQTEDQVLAVEDVSTSFGSIYDSIEKMTKKIKGLTTHIDEMTENSSYIVSFIENISAVSEETAAASEEVTAAMEQTASAVDEVANAAEHLNDLAGQLKSQVEVFKI</sequence>